<dbReference type="GO" id="GO:0000400">
    <property type="term" value="F:four-way junction DNA binding"/>
    <property type="evidence" value="ECO:0007669"/>
    <property type="project" value="TreeGrafter"/>
</dbReference>
<feature type="compositionally biased region" description="Basic and acidic residues" evidence="7">
    <location>
        <begin position="95"/>
        <end position="109"/>
    </location>
</feature>
<evidence type="ECO:0000313" key="8">
    <source>
        <dbReference type="EMBL" id="OEU10019.1"/>
    </source>
</evidence>
<protein>
    <submittedName>
        <fullName evidence="8">Uncharacterized protein</fullName>
    </submittedName>
</protein>
<evidence type="ECO:0000256" key="7">
    <source>
        <dbReference type="SAM" id="MobiDB-lite"/>
    </source>
</evidence>
<name>A0A1E7EW00_9STRA</name>
<dbReference type="SUPFAM" id="SSF52540">
    <property type="entry name" value="P-loop containing nucleoside triphosphate hydrolases"/>
    <property type="match status" value="1"/>
</dbReference>
<evidence type="ECO:0000256" key="1">
    <source>
        <dbReference type="ARBA" id="ARBA00004123"/>
    </source>
</evidence>
<evidence type="ECO:0000256" key="2">
    <source>
        <dbReference type="ARBA" id="ARBA00022741"/>
    </source>
</evidence>
<keyword evidence="9" id="KW-1185">Reference proteome</keyword>
<dbReference type="KEGG" id="fcy:FRACYDRAFT_247629"/>
<evidence type="ECO:0000256" key="3">
    <source>
        <dbReference type="ARBA" id="ARBA00022763"/>
    </source>
</evidence>
<dbReference type="GO" id="GO:0033063">
    <property type="term" value="C:Rad51B-Rad51C-Rad51D-XRCC2 complex"/>
    <property type="evidence" value="ECO:0007669"/>
    <property type="project" value="TreeGrafter"/>
</dbReference>
<dbReference type="GO" id="GO:0007131">
    <property type="term" value="P:reciprocal meiotic recombination"/>
    <property type="evidence" value="ECO:0007669"/>
    <property type="project" value="TreeGrafter"/>
</dbReference>
<dbReference type="Proteomes" id="UP000095751">
    <property type="component" value="Unassembled WGS sequence"/>
</dbReference>
<dbReference type="GO" id="GO:0000707">
    <property type="term" value="P:meiotic DNA recombinase assembly"/>
    <property type="evidence" value="ECO:0007669"/>
    <property type="project" value="TreeGrafter"/>
</dbReference>
<proteinExistence type="predicted"/>
<gene>
    <name evidence="8" type="ORF">FRACYDRAFT_247629</name>
</gene>
<dbReference type="PANTHER" id="PTHR46239">
    <property type="entry name" value="DNA REPAIR PROTEIN RAD51 HOMOLOG 3 RAD51C"/>
    <property type="match status" value="1"/>
</dbReference>
<organism evidence="8 9">
    <name type="scientific">Fragilariopsis cylindrus CCMP1102</name>
    <dbReference type="NCBI Taxonomy" id="635003"/>
    <lineage>
        <taxon>Eukaryota</taxon>
        <taxon>Sar</taxon>
        <taxon>Stramenopiles</taxon>
        <taxon>Ochrophyta</taxon>
        <taxon>Bacillariophyta</taxon>
        <taxon>Bacillariophyceae</taxon>
        <taxon>Bacillariophycidae</taxon>
        <taxon>Bacillariales</taxon>
        <taxon>Bacillariaceae</taxon>
        <taxon>Fragilariopsis</taxon>
    </lineage>
</organism>
<keyword evidence="5" id="KW-0234">DNA repair</keyword>
<keyword evidence="3" id="KW-0227">DNA damage</keyword>
<accession>A0A1E7EW00</accession>
<feature type="region of interest" description="Disordered" evidence="7">
    <location>
        <begin position="75"/>
        <end position="162"/>
    </location>
</feature>
<dbReference type="AlphaFoldDB" id="A0A1E7EW00"/>
<reference evidence="8 9" key="1">
    <citation type="submission" date="2016-09" db="EMBL/GenBank/DDBJ databases">
        <title>Extensive genetic diversity and differential bi-allelic expression allows diatom success in the polar Southern Ocean.</title>
        <authorList>
            <consortium name="DOE Joint Genome Institute"/>
            <person name="Mock T."/>
            <person name="Otillar R.P."/>
            <person name="Strauss J."/>
            <person name="Dupont C."/>
            <person name="Frickenhaus S."/>
            <person name="Maumus F."/>
            <person name="Mcmullan M."/>
            <person name="Sanges R."/>
            <person name="Schmutz J."/>
            <person name="Toseland A."/>
            <person name="Valas R."/>
            <person name="Veluchamy A."/>
            <person name="Ward B.J."/>
            <person name="Allen A."/>
            <person name="Barry K."/>
            <person name="Falciatore A."/>
            <person name="Ferrante M."/>
            <person name="Fortunato A.E."/>
            <person name="Gloeckner G."/>
            <person name="Gruber A."/>
            <person name="Hipkin R."/>
            <person name="Janech M."/>
            <person name="Kroth P."/>
            <person name="Leese F."/>
            <person name="Lindquist E."/>
            <person name="Lyon B.R."/>
            <person name="Martin J."/>
            <person name="Mayer C."/>
            <person name="Parker M."/>
            <person name="Quesneville H."/>
            <person name="Raymond J."/>
            <person name="Uhlig C."/>
            <person name="Valentin K.U."/>
            <person name="Worden A.Z."/>
            <person name="Armbrust E.V."/>
            <person name="Bowler C."/>
            <person name="Green B."/>
            <person name="Moulton V."/>
            <person name="Van Oosterhout C."/>
            <person name="Grigoriev I."/>
        </authorList>
    </citation>
    <scope>NUCLEOTIDE SEQUENCE [LARGE SCALE GENOMIC DNA]</scope>
    <source>
        <strain evidence="8 9">CCMP1102</strain>
    </source>
</reference>
<evidence type="ECO:0000256" key="5">
    <source>
        <dbReference type="ARBA" id="ARBA00023204"/>
    </source>
</evidence>
<dbReference type="GO" id="GO:0005524">
    <property type="term" value="F:ATP binding"/>
    <property type="evidence" value="ECO:0007669"/>
    <property type="project" value="UniProtKB-KW"/>
</dbReference>
<dbReference type="InterPro" id="IPR027417">
    <property type="entry name" value="P-loop_NTPase"/>
</dbReference>
<evidence type="ECO:0000313" key="9">
    <source>
        <dbReference type="Proteomes" id="UP000095751"/>
    </source>
</evidence>
<dbReference type="PANTHER" id="PTHR46239:SF1">
    <property type="entry name" value="DNA REPAIR PROTEIN RAD51 HOMOLOG 3"/>
    <property type="match status" value="1"/>
</dbReference>
<evidence type="ECO:0000256" key="4">
    <source>
        <dbReference type="ARBA" id="ARBA00022840"/>
    </source>
</evidence>
<dbReference type="Gene3D" id="3.40.50.300">
    <property type="entry name" value="P-loop containing nucleotide triphosphate hydrolases"/>
    <property type="match status" value="1"/>
</dbReference>
<evidence type="ECO:0000256" key="6">
    <source>
        <dbReference type="ARBA" id="ARBA00023242"/>
    </source>
</evidence>
<dbReference type="InterPro" id="IPR052093">
    <property type="entry name" value="HR_Repair_Mediator"/>
</dbReference>
<keyword evidence="6" id="KW-0539">Nucleus</keyword>
<feature type="region of interest" description="Disordered" evidence="7">
    <location>
        <begin position="205"/>
        <end position="232"/>
    </location>
</feature>
<dbReference type="OrthoDB" id="5957327at2759"/>
<dbReference type="GO" id="GO:0008821">
    <property type="term" value="F:crossover junction DNA endonuclease activity"/>
    <property type="evidence" value="ECO:0007669"/>
    <property type="project" value="TreeGrafter"/>
</dbReference>
<dbReference type="InParanoid" id="A0A1E7EW00"/>
<keyword evidence="2" id="KW-0547">Nucleotide-binding</keyword>
<dbReference type="GO" id="GO:0005657">
    <property type="term" value="C:replication fork"/>
    <property type="evidence" value="ECO:0007669"/>
    <property type="project" value="TreeGrafter"/>
</dbReference>
<dbReference type="GO" id="GO:0033065">
    <property type="term" value="C:Rad51C-XRCC3 complex"/>
    <property type="evidence" value="ECO:0007669"/>
    <property type="project" value="TreeGrafter"/>
</dbReference>
<dbReference type="EMBL" id="KV784373">
    <property type="protein sequence ID" value="OEU10019.1"/>
    <property type="molecule type" value="Genomic_DNA"/>
</dbReference>
<sequence>MVAAIPLTELMLRPSTLQRFTKRGFESVNEIEESRLNGGINLLASELDVSLQEAAGLIREVQGCLSASFGDVGGDTGGEGGDGMDVAGNDNSTTNDKDVGDNDGNRNENENPSLSSPTQQQKLQQQHHHHQQQLQQQHSQRSQRNHHGQNGDDRTIDDDNNNISPNFAVEDILDSIDVFRVHDETALLATLYSLQKYVKESQQQWQQQQQQHEQQQQQKNNSTANNNSSSSSSLPIKLIVIDSIAFHFRAVTPTDSSYYVQRTKTLTALAAYLGDLASKHDLAVVVINQMTTKVSNNYNNNSHQSSFSSSSIPSSSSSTVLVPALGESWAHATATRLILSNEEQYVVPVTATGADGNSDDGEDYNRGPAVLQQVRTCTLIKSAHRPTGTAQFHILEMGIRDAPDKTLVASTQCSNIGGDNDTNKRPRNF</sequence>
<keyword evidence="4" id="KW-0067">ATP-binding</keyword>
<comment type="subcellular location">
    <subcellularLocation>
        <location evidence="1">Nucleus</location>
    </subcellularLocation>
</comment>